<dbReference type="InterPro" id="IPR001584">
    <property type="entry name" value="Integrase_cat-core"/>
</dbReference>
<dbReference type="GO" id="GO:0015074">
    <property type="term" value="P:DNA integration"/>
    <property type="evidence" value="ECO:0007669"/>
    <property type="project" value="InterPro"/>
</dbReference>
<name>A2G280_TRIV3</name>
<evidence type="ECO:0000259" key="1">
    <source>
        <dbReference type="PROSITE" id="PS50994"/>
    </source>
</evidence>
<dbReference type="GO" id="GO:0003676">
    <property type="term" value="F:nucleic acid binding"/>
    <property type="evidence" value="ECO:0007669"/>
    <property type="project" value="InterPro"/>
</dbReference>
<dbReference type="EMBL" id="DS114272">
    <property type="protein sequence ID" value="EAX88738.1"/>
    <property type="molecule type" value="Genomic_DNA"/>
</dbReference>
<dbReference type="InParanoid" id="A2G280"/>
<keyword evidence="3" id="KW-1185">Reference proteome</keyword>
<dbReference type="InterPro" id="IPR012337">
    <property type="entry name" value="RNaseH-like_sf"/>
</dbReference>
<dbReference type="Proteomes" id="UP000001542">
    <property type="component" value="Unassembled WGS sequence"/>
</dbReference>
<sequence>MGPYHWHRTSRKFVDIEWLKESVQQINSGMKLKDICKKARLNNGTFREISKTMFKKLVRENNLELIPKRGRKQIEINLDACQAYANLKDLMPDAGINKIIQKMKTDLVNIEKNPEEFQKIQSEIQKNGEINYESGNWLDEVDRTTLVPVVTPIEGTPIEINPLRESLQTATYITKNFDSPSYRMGRKIHEAIIADTPPQNQENQQKYIPRNYLASKCHQIWHADIHYWRKRIGKYLFAIIDDRSRKIIDFNLFTEKTAQNTTAVLKRALSTLPQPPYAIWTDNGLENKSSFHQLLVERGIEHIFIQPGNPQANGKIERWWPYVERNCKSESDLPRVIRFYNNMPHSSLPVNPETNVYFTPNEFEASEIDDHWYRNPEQEPFWIVDGQLKNLKESIDEFRK</sequence>
<dbReference type="Gene3D" id="3.30.420.10">
    <property type="entry name" value="Ribonuclease H-like superfamily/Ribonuclease H"/>
    <property type="match status" value="1"/>
</dbReference>
<organism evidence="2 3">
    <name type="scientific">Trichomonas vaginalis (strain ATCC PRA-98 / G3)</name>
    <dbReference type="NCBI Taxonomy" id="412133"/>
    <lineage>
        <taxon>Eukaryota</taxon>
        <taxon>Metamonada</taxon>
        <taxon>Parabasalia</taxon>
        <taxon>Trichomonadida</taxon>
        <taxon>Trichomonadidae</taxon>
        <taxon>Trichomonas</taxon>
    </lineage>
</organism>
<accession>A2G280</accession>
<proteinExistence type="predicted"/>
<reference evidence="2" key="1">
    <citation type="submission" date="2006-10" db="EMBL/GenBank/DDBJ databases">
        <authorList>
            <person name="Amadeo P."/>
            <person name="Zhao Q."/>
            <person name="Wortman J."/>
            <person name="Fraser-Liggett C."/>
            <person name="Carlton J."/>
        </authorList>
    </citation>
    <scope>NUCLEOTIDE SEQUENCE</scope>
    <source>
        <strain evidence="2">G3</strain>
    </source>
</reference>
<evidence type="ECO:0000313" key="2">
    <source>
        <dbReference type="EMBL" id="EAX88738.1"/>
    </source>
</evidence>
<dbReference type="SUPFAM" id="SSF53098">
    <property type="entry name" value="Ribonuclease H-like"/>
    <property type="match status" value="1"/>
</dbReference>
<reference evidence="2" key="2">
    <citation type="journal article" date="2007" name="Science">
        <title>Draft genome sequence of the sexually transmitted pathogen Trichomonas vaginalis.</title>
        <authorList>
            <person name="Carlton J.M."/>
            <person name="Hirt R.P."/>
            <person name="Silva J.C."/>
            <person name="Delcher A.L."/>
            <person name="Schatz M."/>
            <person name="Zhao Q."/>
            <person name="Wortman J.R."/>
            <person name="Bidwell S.L."/>
            <person name="Alsmark U.C.M."/>
            <person name="Besteiro S."/>
            <person name="Sicheritz-Ponten T."/>
            <person name="Noel C.J."/>
            <person name="Dacks J.B."/>
            <person name="Foster P.G."/>
            <person name="Simillion C."/>
            <person name="Van de Peer Y."/>
            <person name="Miranda-Saavedra D."/>
            <person name="Barton G.J."/>
            <person name="Westrop G.D."/>
            <person name="Mueller S."/>
            <person name="Dessi D."/>
            <person name="Fiori P.L."/>
            <person name="Ren Q."/>
            <person name="Paulsen I."/>
            <person name="Zhang H."/>
            <person name="Bastida-Corcuera F.D."/>
            <person name="Simoes-Barbosa A."/>
            <person name="Brown M.T."/>
            <person name="Hayes R.D."/>
            <person name="Mukherjee M."/>
            <person name="Okumura C.Y."/>
            <person name="Schneider R."/>
            <person name="Smith A.J."/>
            <person name="Vanacova S."/>
            <person name="Villalvazo M."/>
            <person name="Haas B.J."/>
            <person name="Pertea M."/>
            <person name="Feldblyum T.V."/>
            <person name="Utterback T.R."/>
            <person name="Shu C.L."/>
            <person name="Osoegawa K."/>
            <person name="de Jong P.J."/>
            <person name="Hrdy I."/>
            <person name="Horvathova L."/>
            <person name="Zubacova Z."/>
            <person name="Dolezal P."/>
            <person name="Malik S.B."/>
            <person name="Logsdon J.M. Jr."/>
            <person name="Henze K."/>
            <person name="Gupta A."/>
            <person name="Wang C.C."/>
            <person name="Dunne R.L."/>
            <person name="Upcroft J.A."/>
            <person name="Upcroft P."/>
            <person name="White O."/>
            <person name="Salzberg S.L."/>
            <person name="Tang P."/>
            <person name="Chiu C.-H."/>
            <person name="Lee Y.-S."/>
            <person name="Embley T.M."/>
            <person name="Coombs G.H."/>
            <person name="Mottram J.C."/>
            <person name="Tachezy J."/>
            <person name="Fraser-Liggett C.M."/>
            <person name="Johnson P.J."/>
        </authorList>
    </citation>
    <scope>NUCLEOTIDE SEQUENCE [LARGE SCALE GENOMIC DNA]</scope>
    <source>
        <strain evidence="2">G3</strain>
    </source>
</reference>
<evidence type="ECO:0000313" key="3">
    <source>
        <dbReference type="Proteomes" id="UP000001542"/>
    </source>
</evidence>
<dbReference type="PROSITE" id="PS50994">
    <property type="entry name" value="INTEGRASE"/>
    <property type="match status" value="1"/>
</dbReference>
<dbReference type="OrthoDB" id="115435at2759"/>
<dbReference type="VEuPathDB" id="TrichDB:TVAG_414770"/>
<gene>
    <name evidence="2" type="ORF">TVAG_414770</name>
</gene>
<feature type="domain" description="Integrase catalytic" evidence="1">
    <location>
        <begin position="205"/>
        <end position="318"/>
    </location>
</feature>
<dbReference type="AlphaFoldDB" id="A2G280"/>
<dbReference type="VEuPathDB" id="TrichDB:TVAGG3_0955730"/>
<dbReference type="InterPro" id="IPR036397">
    <property type="entry name" value="RNaseH_sf"/>
</dbReference>
<dbReference type="Pfam" id="PF00665">
    <property type="entry name" value="rve"/>
    <property type="match status" value="1"/>
</dbReference>
<protein>
    <submittedName>
        <fullName evidence="2">Integrase core domain containing protein</fullName>
    </submittedName>
</protein>